<comment type="caution">
    <text evidence="1">The sequence shown here is derived from an EMBL/GenBank/DDBJ whole genome shotgun (WGS) entry which is preliminary data.</text>
</comment>
<reference evidence="1" key="1">
    <citation type="submission" date="2024-01" db="EMBL/GenBank/DDBJ databases">
        <authorList>
            <person name="Webb A."/>
        </authorList>
    </citation>
    <scope>NUCLEOTIDE SEQUENCE</scope>
    <source>
        <strain evidence="1">Pm1</strain>
    </source>
</reference>
<dbReference type="EMBL" id="CAKLBY020000193">
    <property type="protein sequence ID" value="CAK7933044.1"/>
    <property type="molecule type" value="Genomic_DNA"/>
</dbReference>
<name>A0AAV1UJ35_9STRA</name>
<dbReference type="AlphaFoldDB" id="A0AAV1UJ35"/>
<evidence type="ECO:0000313" key="1">
    <source>
        <dbReference type="EMBL" id="CAK7933044.1"/>
    </source>
</evidence>
<accession>A0AAV1UJ35</accession>
<organism evidence="1 2">
    <name type="scientific">Peronospora matthiolae</name>
    <dbReference type="NCBI Taxonomy" id="2874970"/>
    <lineage>
        <taxon>Eukaryota</taxon>
        <taxon>Sar</taxon>
        <taxon>Stramenopiles</taxon>
        <taxon>Oomycota</taxon>
        <taxon>Peronosporomycetes</taxon>
        <taxon>Peronosporales</taxon>
        <taxon>Peronosporaceae</taxon>
        <taxon>Peronospora</taxon>
    </lineage>
</organism>
<gene>
    <name evidence="1" type="ORF">PM001_LOCUS18194</name>
</gene>
<sequence>MATNWLAVKKDTTWVYQVSQMSEIALYTLVHDELKTTYTIAHVAVNPYLILLDTLTNASTYKTLEDQKVLSDGCYHLGISRRYSVFDAVTACITVQAEEKQSRVEVDKLVQVIVRIAAQTLQGAAREEEARGRDAGLLSQFAKKLLLTPSAVTCPLTS</sequence>
<proteinExistence type="predicted"/>
<evidence type="ECO:0000313" key="2">
    <source>
        <dbReference type="Proteomes" id="UP001162060"/>
    </source>
</evidence>
<dbReference type="Proteomes" id="UP001162060">
    <property type="component" value="Unassembled WGS sequence"/>
</dbReference>
<protein>
    <submittedName>
        <fullName evidence="1">Uncharacterized protein</fullName>
    </submittedName>
</protein>